<protein>
    <submittedName>
        <fullName evidence="4">EamA family transporter</fullName>
    </submittedName>
</protein>
<feature type="transmembrane region" description="Helical" evidence="2">
    <location>
        <begin position="94"/>
        <end position="116"/>
    </location>
</feature>
<dbReference type="PANTHER" id="PTHR22911:SF137">
    <property type="entry name" value="SOLUTE CARRIER FAMILY 35 MEMBER G2-RELATED"/>
    <property type="match status" value="1"/>
</dbReference>
<dbReference type="InterPro" id="IPR000620">
    <property type="entry name" value="EamA_dom"/>
</dbReference>
<gene>
    <name evidence="4" type="ORF">BR63_10220</name>
</gene>
<proteinExistence type="inferred from homology"/>
<dbReference type="InterPro" id="IPR037185">
    <property type="entry name" value="EmrE-like"/>
</dbReference>
<comment type="similarity">
    <text evidence="1">Belongs to the EamA transporter family.</text>
</comment>
<keyword evidence="2" id="KW-0472">Membrane</keyword>
<dbReference type="KEGG" id="tfr:BR63_10220"/>
<keyword evidence="2" id="KW-1133">Transmembrane helix</keyword>
<accession>A0A7G6E3J2</accession>
<feature type="transmembrane region" description="Helical" evidence="2">
    <location>
        <begin position="67"/>
        <end position="88"/>
    </location>
</feature>
<feature type="transmembrane region" description="Helical" evidence="2">
    <location>
        <begin position="214"/>
        <end position="234"/>
    </location>
</feature>
<dbReference type="GO" id="GO:0016020">
    <property type="term" value="C:membrane"/>
    <property type="evidence" value="ECO:0007669"/>
    <property type="project" value="InterPro"/>
</dbReference>
<feature type="transmembrane region" description="Helical" evidence="2">
    <location>
        <begin position="246"/>
        <end position="264"/>
    </location>
</feature>
<dbReference type="SUPFAM" id="SSF103481">
    <property type="entry name" value="Multidrug resistance efflux transporter EmrE"/>
    <property type="match status" value="2"/>
</dbReference>
<dbReference type="PANTHER" id="PTHR22911">
    <property type="entry name" value="ACYL-MALONYL CONDENSING ENZYME-RELATED"/>
    <property type="match status" value="1"/>
</dbReference>
<feature type="transmembrane region" description="Helical" evidence="2">
    <location>
        <begin position="152"/>
        <end position="171"/>
    </location>
</feature>
<feature type="transmembrane region" description="Helical" evidence="2">
    <location>
        <begin position="128"/>
        <end position="146"/>
    </location>
</feature>
<dbReference type="AlphaFoldDB" id="A0A7G6E3J2"/>
<dbReference type="OrthoDB" id="2896277at2"/>
<keyword evidence="5" id="KW-1185">Reference proteome</keyword>
<feature type="transmembrane region" description="Helical" evidence="2">
    <location>
        <begin position="270"/>
        <end position="286"/>
    </location>
</feature>
<evidence type="ECO:0000313" key="5">
    <source>
        <dbReference type="Proteomes" id="UP000515847"/>
    </source>
</evidence>
<evidence type="ECO:0000259" key="3">
    <source>
        <dbReference type="Pfam" id="PF00892"/>
    </source>
</evidence>
<feature type="transmembrane region" description="Helical" evidence="2">
    <location>
        <begin position="183"/>
        <end position="202"/>
    </location>
</feature>
<evidence type="ECO:0000313" key="4">
    <source>
        <dbReference type="EMBL" id="QNB46646.1"/>
    </source>
</evidence>
<feature type="transmembrane region" description="Helical" evidence="2">
    <location>
        <begin position="37"/>
        <end position="55"/>
    </location>
</feature>
<dbReference type="EMBL" id="CP045798">
    <property type="protein sequence ID" value="QNB46646.1"/>
    <property type="molecule type" value="Genomic_DNA"/>
</dbReference>
<name>A0A7G6E3J2_THEFR</name>
<evidence type="ECO:0000256" key="2">
    <source>
        <dbReference type="SAM" id="Phobius"/>
    </source>
</evidence>
<dbReference type="Gene3D" id="1.10.3730.20">
    <property type="match status" value="1"/>
</dbReference>
<sequence length="289" mass="31423">MQSKLGIVFTLLSALGYGSTAVIVINAYKAGATPWQVLLAQSTTSLGFILLLLFLRWKRVLELKENLPLLCSIGIFGYTSMAICYTLALQYLPGSLATLIFFTYPIFVALGARWFYGEKFTRSKTIALYLAIAGVVLTCQVFETGFGLFRGAGVILCLAAAAGATVLTLLSERLVRNNDPLDLALAEHFAAALALTLFIVFGRLAEWRDITSTVWLLGLLLTIITSLLPTFFALKGIAYLGATKASIVAVAEIPITLFLVFIFLQEQLTGAQWLGSSLIMGSVFILRKK</sequence>
<dbReference type="Pfam" id="PF00892">
    <property type="entry name" value="EamA"/>
    <property type="match status" value="2"/>
</dbReference>
<feature type="domain" description="EamA" evidence="3">
    <location>
        <begin position="5"/>
        <end position="138"/>
    </location>
</feature>
<dbReference type="RefSeq" id="WP_034424011.1">
    <property type="nucleotide sequence ID" value="NZ_CP045798.1"/>
</dbReference>
<dbReference type="Proteomes" id="UP000515847">
    <property type="component" value="Chromosome"/>
</dbReference>
<keyword evidence="2" id="KW-0812">Transmembrane</keyword>
<reference evidence="4 5" key="1">
    <citation type="journal article" date="2019" name="Front. Microbiol.">
        <title>Thermoanaerosceptrum fracticalcis gen. nov. sp. nov., a Novel Fumarate-Fermenting Microorganism From a Deep Fractured Carbonate Aquifer of the US Great Basin.</title>
        <authorList>
            <person name="Hamilton-Brehm S.D."/>
            <person name="Stewart L.E."/>
            <person name="Zavarin M."/>
            <person name="Caldwell M."/>
            <person name="Lawson P.A."/>
            <person name="Onstott T.C."/>
            <person name="Grzymski J."/>
            <person name="Neveux I."/>
            <person name="Lollar B.S."/>
            <person name="Russell C.E."/>
            <person name="Moser D.P."/>
        </authorList>
    </citation>
    <scope>NUCLEOTIDE SEQUENCE [LARGE SCALE GENOMIC DNA]</scope>
    <source>
        <strain evidence="4 5">DRI-13</strain>
    </source>
</reference>
<evidence type="ECO:0000256" key="1">
    <source>
        <dbReference type="ARBA" id="ARBA00007362"/>
    </source>
</evidence>
<organism evidence="4 5">
    <name type="scientific">Thermanaerosceptrum fracticalcis</name>
    <dbReference type="NCBI Taxonomy" id="1712410"/>
    <lineage>
        <taxon>Bacteria</taxon>
        <taxon>Bacillati</taxon>
        <taxon>Bacillota</taxon>
        <taxon>Clostridia</taxon>
        <taxon>Eubacteriales</taxon>
        <taxon>Peptococcaceae</taxon>
        <taxon>Thermanaerosceptrum</taxon>
    </lineage>
</organism>
<feature type="domain" description="EamA" evidence="3">
    <location>
        <begin position="152"/>
        <end position="286"/>
    </location>
</feature>